<protein>
    <submittedName>
        <fullName evidence="1">Uncharacterized protein</fullName>
    </submittedName>
</protein>
<accession>A0ABY2QDD3</accession>
<gene>
    <name evidence="1" type="ORF">E6C48_03380</name>
</gene>
<name>A0ABY2QDD3_9HYPH</name>
<evidence type="ECO:0000313" key="1">
    <source>
        <dbReference type="EMBL" id="THF59164.1"/>
    </source>
</evidence>
<sequence length="64" mass="6891">MTCKSCGHVHYLTRAAICSSPEREFLYLDEVEKEAACRARGCRGAVRLAMAPRGDTSAFVGGLA</sequence>
<comment type="caution">
    <text evidence="1">The sequence shown here is derived from an EMBL/GenBank/DDBJ whole genome shotgun (WGS) entry which is preliminary data.</text>
</comment>
<keyword evidence="2" id="KW-1185">Reference proteome</keyword>
<dbReference type="EMBL" id="SSNY01000002">
    <property type="protein sequence ID" value="THF59164.1"/>
    <property type="molecule type" value="Genomic_DNA"/>
</dbReference>
<reference evidence="1 2" key="1">
    <citation type="submission" date="2019-04" db="EMBL/GenBank/DDBJ databases">
        <title>Mesorhizobium composti sp. nov., isolated from compost.</title>
        <authorList>
            <person name="Lin S.-Y."/>
            <person name="Hameed A."/>
            <person name="Hsieh Y.-T."/>
            <person name="Young C.-C."/>
        </authorList>
    </citation>
    <scope>NUCLEOTIDE SEQUENCE [LARGE SCALE GENOMIC DNA]</scope>
    <source>
        <strain evidence="1 2">CC-YTH430</strain>
    </source>
</reference>
<proteinExistence type="predicted"/>
<organism evidence="1 2">
    <name type="scientific">Ollibium composti</name>
    <dbReference type="NCBI Taxonomy" id="2675109"/>
    <lineage>
        <taxon>Bacteria</taxon>
        <taxon>Pseudomonadati</taxon>
        <taxon>Pseudomonadota</taxon>
        <taxon>Alphaproteobacteria</taxon>
        <taxon>Hyphomicrobiales</taxon>
        <taxon>Phyllobacteriaceae</taxon>
        <taxon>Ollibium</taxon>
    </lineage>
</organism>
<dbReference type="Proteomes" id="UP000306441">
    <property type="component" value="Unassembled WGS sequence"/>
</dbReference>
<evidence type="ECO:0000313" key="2">
    <source>
        <dbReference type="Proteomes" id="UP000306441"/>
    </source>
</evidence>